<sequence length="97" mass="11221">MLKHASELKILQILRREKHPPKVSWKNILGRMERELNTAVNDNKDSASIRVTVKDTNCHDIQEAVTILRDKYGYHVSVDNRNIYPDGATWVITCSNF</sequence>
<evidence type="ECO:0000313" key="1">
    <source>
        <dbReference type="EMBL" id="APZ82275.1"/>
    </source>
</evidence>
<organism evidence="1 2">
    <name type="scientific">Bacillus phage vB_BsuM-Goe2</name>
    <dbReference type="NCBI Taxonomy" id="1933062"/>
    <lineage>
        <taxon>Viruses</taxon>
        <taxon>Duplodnaviria</taxon>
        <taxon>Heunggongvirae</taxon>
        <taxon>Uroviricota</taxon>
        <taxon>Caudoviricetes</taxon>
        <taxon>Herelleviridae</taxon>
        <taxon>Spounavirinae</taxon>
        <taxon>Okubovirus</taxon>
        <taxon>Okubovirus camphawk</taxon>
    </lineage>
</organism>
<evidence type="ECO:0000313" key="2">
    <source>
        <dbReference type="Proteomes" id="UP000224660"/>
    </source>
</evidence>
<gene>
    <name evidence="1" type="ORF">Goe2_c03500</name>
</gene>
<dbReference type="EMBL" id="KY368639">
    <property type="protein sequence ID" value="APZ82275.1"/>
    <property type="molecule type" value="Genomic_DNA"/>
</dbReference>
<reference evidence="1 2" key="1">
    <citation type="journal article" date="2017" name="Viruses">
        <title>Characterization of Bacillus subtilis Viruses vB_BsuM-Goe2 and vB_BsuM-Goe3.</title>
        <authorList>
            <person name="Willms I.M."/>
            <person name="Hoppert M."/>
            <person name="Hertel R."/>
        </authorList>
    </citation>
    <scope>NUCLEOTIDE SEQUENCE [LARGE SCALE GENOMIC DNA]</scope>
</reference>
<protein>
    <submittedName>
        <fullName evidence="1">Uncharacterized protein</fullName>
    </submittedName>
</protein>
<dbReference type="Proteomes" id="UP000224660">
    <property type="component" value="Segment"/>
</dbReference>
<accession>A0A1Z1D949</accession>
<name>A0A1Z1D949_9CAUD</name>
<proteinExistence type="predicted"/>